<evidence type="ECO:0000259" key="10">
    <source>
        <dbReference type="Pfam" id="PF21459"/>
    </source>
</evidence>
<evidence type="ECO:0000313" key="11">
    <source>
        <dbReference type="EMBL" id="CAL4174587.1"/>
    </source>
</evidence>
<dbReference type="Pfam" id="PF21459">
    <property type="entry name" value="INI1_DNA-bd"/>
    <property type="match status" value="1"/>
</dbReference>
<evidence type="ECO:0000256" key="1">
    <source>
        <dbReference type="ARBA" id="ARBA00004123"/>
    </source>
</evidence>
<keyword evidence="6 8" id="KW-0804">Transcription</keyword>
<dbReference type="GO" id="GO:0000228">
    <property type="term" value="C:nuclear chromosome"/>
    <property type="evidence" value="ECO:0007669"/>
    <property type="project" value="InterPro"/>
</dbReference>
<dbReference type="Pfam" id="PF04855">
    <property type="entry name" value="SNF5"/>
    <property type="match status" value="1"/>
</dbReference>
<keyword evidence="5" id="KW-0010">Activator</keyword>
<evidence type="ECO:0000256" key="5">
    <source>
        <dbReference type="ARBA" id="ARBA00023159"/>
    </source>
</evidence>
<keyword evidence="3 8" id="KW-0805">Transcription regulation</keyword>
<keyword evidence="4" id="KW-0238">DNA-binding</keyword>
<reference evidence="11 12" key="1">
    <citation type="submission" date="2024-05" db="EMBL/GenBank/DDBJ databases">
        <authorList>
            <person name="Wallberg A."/>
        </authorList>
    </citation>
    <scope>NUCLEOTIDE SEQUENCE [LARGE SCALE GENOMIC DNA]</scope>
</reference>
<keyword evidence="7 8" id="KW-0539">Nucleus</keyword>
<gene>
    <name evidence="11" type="ORF">MNOR_LOCUS34547</name>
</gene>
<evidence type="ECO:0000256" key="8">
    <source>
        <dbReference type="PIRNR" id="PIRNR038126"/>
    </source>
</evidence>
<dbReference type="Proteomes" id="UP001497623">
    <property type="component" value="Unassembled WGS sequence"/>
</dbReference>
<accession>A0AAV2S8Z2</accession>
<dbReference type="AlphaFoldDB" id="A0AAV2S8Z2"/>
<organism evidence="11 12">
    <name type="scientific">Meganyctiphanes norvegica</name>
    <name type="common">Northern krill</name>
    <name type="synonym">Thysanopoda norvegica</name>
    <dbReference type="NCBI Taxonomy" id="48144"/>
    <lineage>
        <taxon>Eukaryota</taxon>
        <taxon>Metazoa</taxon>
        <taxon>Ecdysozoa</taxon>
        <taxon>Arthropoda</taxon>
        <taxon>Crustacea</taxon>
        <taxon>Multicrustacea</taxon>
        <taxon>Malacostraca</taxon>
        <taxon>Eumalacostraca</taxon>
        <taxon>Eucarida</taxon>
        <taxon>Euphausiacea</taxon>
        <taxon>Euphausiidae</taxon>
        <taxon>Meganyctiphanes</taxon>
    </lineage>
</organism>
<dbReference type="PANTHER" id="PTHR10019">
    <property type="entry name" value="SNF5"/>
    <property type="match status" value="1"/>
</dbReference>
<evidence type="ECO:0000256" key="9">
    <source>
        <dbReference type="SAM" id="MobiDB-lite"/>
    </source>
</evidence>
<feature type="region of interest" description="Disordered" evidence="9">
    <location>
        <begin position="126"/>
        <end position="155"/>
    </location>
</feature>
<dbReference type="GO" id="GO:0003677">
    <property type="term" value="F:DNA binding"/>
    <property type="evidence" value="ECO:0007669"/>
    <property type="project" value="UniProtKB-KW"/>
</dbReference>
<evidence type="ECO:0000256" key="7">
    <source>
        <dbReference type="ARBA" id="ARBA00023242"/>
    </source>
</evidence>
<dbReference type="InterPro" id="IPR048664">
    <property type="entry name" value="INI1_DNA-bd"/>
</dbReference>
<feature type="domain" description="SWI/SNF Subunit INI1 DNA binding" evidence="10">
    <location>
        <begin position="8"/>
        <end position="87"/>
    </location>
</feature>
<evidence type="ECO:0000256" key="6">
    <source>
        <dbReference type="ARBA" id="ARBA00023163"/>
    </source>
</evidence>
<comment type="subcellular location">
    <subcellularLocation>
        <location evidence="1 8">Nucleus</location>
    </subcellularLocation>
</comment>
<protein>
    <recommendedName>
        <fullName evidence="10">SWI/SNF Subunit INI1 DNA binding domain-containing protein</fullName>
    </recommendedName>
</protein>
<name>A0AAV2S8Z2_MEGNR</name>
<comment type="caution">
    <text evidence="11">The sequence shown here is derived from an EMBL/GenBank/DDBJ whole genome shotgun (WGS) entry which is preliminary data.</text>
</comment>
<dbReference type="InterPro" id="IPR017393">
    <property type="entry name" value="Sfh1/SNF5"/>
</dbReference>
<evidence type="ECO:0000256" key="2">
    <source>
        <dbReference type="ARBA" id="ARBA00010239"/>
    </source>
</evidence>
<keyword evidence="12" id="KW-1185">Reference proteome</keyword>
<dbReference type="EMBL" id="CAXKWB010053643">
    <property type="protein sequence ID" value="CAL4174587.1"/>
    <property type="molecule type" value="Genomic_DNA"/>
</dbReference>
<sequence>MSKTYGNKPVPFQLEDGGEYWFIGSEVGNYLRLFRGDLYKKYPGLFRRLITKDERKYVQDLGMTQHSLAASISLLKATEVEEVIDGKGEKYMASSNKSKALAEKSVPTFRLEPSMKRNTNYPAPIISNTSHLDGVPQPSPINPNRLPSKSKQKRKFPTCYDDLNQEKLYENSTIRDELVPVRLDMDLDSTKLRDTFTWNKNETLITPEQFGEILCDDLDLNPIIFVPPIASSIRAQCEQMPNDSDFSNMTDTRIVIKLNIHIGNISLNDQFEWDISDPDNSPEDFANRLCSELGLGGEFVTAVAYSIRGQISWHQKTYAFSENPLPCVEVPFRSQSDAEQWSPSLETLTDAEMEKKMRDQDRNTRRMRRLAR</sequence>
<comment type="similarity">
    <text evidence="2 8">Belongs to the SNF5 family.</text>
</comment>
<dbReference type="GO" id="GO:0006338">
    <property type="term" value="P:chromatin remodeling"/>
    <property type="evidence" value="ECO:0007669"/>
    <property type="project" value="InterPro"/>
</dbReference>
<evidence type="ECO:0000256" key="4">
    <source>
        <dbReference type="ARBA" id="ARBA00023125"/>
    </source>
</evidence>
<dbReference type="CDD" id="cd21086">
    <property type="entry name" value="WH_NTD_SMARCB1"/>
    <property type="match status" value="1"/>
</dbReference>
<proteinExistence type="inferred from homology"/>
<evidence type="ECO:0000256" key="3">
    <source>
        <dbReference type="ARBA" id="ARBA00023015"/>
    </source>
</evidence>
<dbReference type="InterPro" id="IPR006939">
    <property type="entry name" value="SNF5"/>
</dbReference>
<dbReference type="PIRSF" id="PIRSF038126">
    <property type="entry name" value="SWI_SNF"/>
    <property type="match status" value="1"/>
</dbReference>
<evidence type="ECO:0000313" key="12">
    <source>
        <dbReference type="Proteomes" id="UP001497623"/>
    </source>
</evidence>